<name>A0A1V6RGJ1_9EURO</name>
<proteinExistence type="predicted"/>
<sequence>MRFVQQQLPAVVVPQVYAYEGPGSSLAIDAGASYMLLESFYGNTLQDTAFDICSSIPSITEAGEPVTEKLSIAASEGLVPPGPFFDTSE</sequence>
<gene>
    <name evidence="1" type="ORF">PENVUL_c049G04873</name>
</gene>
<keyword evidence="2" id="KW-1185">Reference proteome</keyword>
<accession>A0A1V6RGJ1</accession>
<evidence type="ECO:0000313" key="2">
    <source>
        <dbReference type="Proteomes" id="UP000191518"/>
    </source>
</evidence>
<comment type="caution">
    <text evidence="1">The sequence shown here is derived from an EMBL/GenBank/DDBJ whole genome shotgun (WGS) entry which is preliminary data.</text>
</comment>
<organism evidence="1 2">
    <name type="scientific">Penicillium vulpinum</name>
    <dbReference type="NCBI Taxonomy" id="29845"/>
    <lineage>
        <taxon>Eukaryota</taxon>
        <taxon>Fungi</taxon>
        <taxon>Dikarya</taxon>
        <taxon>Ascomycota</taxon>
        <taxon>Pezizomycotina</taxon>
        <taxon>Eurotiomycetes</taxon>
        <taxon>Eurotiomycetidae</taxon>
        <taxon>Eurotiales</taxon>
        <taxon>Aspergillaceae</taxon>
        <taxon>Penicillium</taxon>
    </lineage>
</organism>
<dbReference type="EMBL" id="MDYP01000049">
    <property type="protein sequence ID" value="OQE00614.1"/>
    <property type="molecule type" value="Genomic_DNA"/>
</dbReference>
<dbReference type="Proteomes" id="UP000191518">
    <property type="component" value="Unassembled WGS sequence"/>
</dbReference>
<protein>
    <submittedName>
        <fullName evidence="1">Uncharacterized protein</fullName>
    </submittedName>
</protein>
<reference evidence="2" key="1">
    <citation type="journal article" date="2017" name="Nat. Microbiol.">
        <title>Global analysis of biosynthetic gene clusters reveals vast potential of secondary metabolite production in Penicillium species.</title>
        <authorList>
            <person name="Nielsen J.C."/>
            <person name="Grijseels S."/>
            <person name="Prigent S."/>
            <person name="Ji B."/>
            <person name="Dainat J."/>
            <person name="Nielsen K.F."/>
            <person name="Frisvad J.C."/>
            <person name="Workman M."/>
            <person name="Nielsen J."/>
        </authorList>
    </citation>
    <scope>NUCLEOTIDE SEQUENCE [LARGE SCALE GENOMIC DNA]</scope>
    <source>
        <strain evidence="2">IBT 29486</strain>
    </source>
</reference>
<evidence type="ECO:0000313" key="1">
    <source>
        <dbReference type="EMBL" id="OQE00614.1"/>
    </source>
</evidence>
<dbReference type="AlphaFoldDB" id="A0A1V6RGJ1"/>